<dbReference type="GO" id="GO:0006335">
    <property type="term" value="P:DNA replication-dependent chromatin assembly"/>
    <property type="evidence" value="ECO:0007669"/>
    <property type="project" value="TreeGrafter"/>
</dbReference>
<dbReference type="Pfam" id="PF10516">
    <property type="entry name" value="SHNi-TPR"/>
    <property type="match status" value="1"/>
</dbReference>
<dbReference type="InterPro" id="IPR011990">
    <property type="entry name" value="TPR-like_helical_dom_sf"/>
</dbReference>
<organism evidence="5 6">
    <name type="scientific">Polychaeton citri CBS 116435</name>
    <dbReference type="NCBI Taxonomy" id="1314669"/>
    <lineage>
        <taxon>Eukaryota</taxon>
        <taxon>Fungi</taxon>
        <taxon>Dikarya</taxon>
        <taxon>Ascomycota</taxon>
        <taxon>Pezizomycotina</taxon>
        <taxon>Dothideomycetes</taxon>
        <taxon>Dothideomycetidae</taxon>
        <taxon>Capnodiales</taxon>
        <taxon>Capnodiaceae</taxon>
        <taxon>Polychaeton</taxon>
    </lineage>
</organism>
<gene>
    <name evidence="5" type="ORF">K431DRAFT_285237</name>
</gene>
<feature type="compositionally biased region" description="Basic and acidic residues" evidence="3">
    <location>
        <begin position="456"/>
        <end position="478"/>
    </location>
</feature>
<keyword evidence="2" id="KW-0802">TPR repeat</keyword>
<protein>
    <recommendedName>
        <fullName evidence="4">Tetratricopeptide SHNi-TPR domain-containing protein</fullName>
    </recommendedName>
</protein>
<evidence type="ECO:0000313" key="5">
    <source>
        <dbReference type="EMBL" id="KAF2720975.1"/>
    </source>
</evidence>
<dbReference type="EMBL" id="MU003794">
    <property type="protein sequence ID" value="KAF2720975.1"/>
    <property type="molecule type" value="Genomic_DNA"/>
</dbReference>
<dbReference type="GO" id="GO:0034080">
    <property type="term" value="P:CENP-A containing chromatin assembly"/>
    <property type="evidence" value="ECO:0007669"/>
    <property type="project" value="TreeGrafter"/>
</dbReference>
<evidence type="ECO:0000259" key="4">
    <source>
        <dbReference type="Pfam" id="PF10516"/>
    </source>
</evidence>
<dbReference type="PANTHER" id="PTHR15081">
    <property type="entry name" value="NUCLEAR AUTOANTIGENIC SPERM PROTEIN NASP -RELATED"/>
    <property type="match status" value="1"/>
</dbReference>
<keyword evidence="1" id="KW-0677">Repeat</keyword>
<reference evidence="5" key="1">
    <citation type="journal article" date="2020" name="Stud. Mycol.">
        <title>101 Dothideomycetes genomes: a test case for predicting lifestyles and emergence of pathogens.</title>
        <authorList>
            <person name="Haridas S."/>
            <person name="Albert R."/>
            <person name="Binder M."/>
            <person name="Bloem J."/>
            <person name="Labutti K."/>
            <person name="Salamov A."/>
            <person name="Andreopoulos B."/>
            <person name="Baker S."/>
            <person name="Barry K."/>
            <person name="Bills G."/>
            <person name="Bluhm B."/>
            <person name="Cannon C."/>
            <person name="Castanera R."/>
            <person name="Culley D."/>
            <person name="Daum C."/>
            <person name="Ezra D."/>
            <person name="Gonzalez J."/>
            <person name="Henrissat B."/>
            <person name="Kuo A."/>
            <person name="Liang C."/>
            <person name="Lipzen A."/>
            <person name="Lutzoni F."/>
            <person name="Magnuson J."/>
            <person name="Mondo S."/>
            <person name="Nolan M."/>
            <person name="Ohm R."/>
            <person name="Pangilinan J."/>
            <person name="Park H.-J."/>
            <person name="Ramirez L."/>
            <person name="Alfaro M."/>
            <person name="Sun H."/>
            <person name="Tritt A."/>
            <person name="Yoshinaga Y."/>
            <person name="Zwiers L.-H."/>
            <person name="Turgeon B."/>
            <person name="Goodwin S."/>
            <person name="Spatafora J."/>
            <person name="Crous P."/>
            <person name="Grigoriev I."/>
        </authorList>
    </citation>
    <scope>NUCLEOTIDE SEQUENCE</scope>
    <source>
        <strain evidence="5">CBS 116435</strain>
    </source>
</reference>
<dbReference type="GO" id="GO:0042393">
    <property type="term" value="F:histone binding"/>
    <property type="evidence" value="ECO:0007669"/>
    <property type="project" value="TreeGrafter"/>
</dbReference>
<feature type="region of interest" description="Disordered" evidence="3">
    <location>
        <begin position="81"/>
        <end position="179"/>
    </location>
</feature>
<feature type="domain" description="Tetratricopeptide SHNi-TPR" evidence="4">
    <location>
        <begin position="228"/>
        <end position="265"/>
    </location>
</feature>
<name>A0A9P4UQF7_9PEZI</name>
<dbReference type="Gene3D" id="1.25.40.10">
    <property type="entry name" value="Tetratricopeptide repeat domain"/>
    <property type="match status" value="1"/>
</dbReference>
<keyword evidence="6" id="KW-1185">Reference proteome</keyword>
<evidence type="ECO:0000256" key="2">
    <source>
        <dbReference type="ARBA" id="ARBA00022803"/>
    </source>
</evidence>
<comment type="caution">
    <text evidence="5">The sequence shown here is derived from an EMBL/GenBank/DDBJ whole genome shotgun (WGS) entry which is preliminary data.</text>
</comment>
<evidence type="ECO:0000256" key="3">
    <source>
        <dbReference type="SAM" id="MobiDB-lite"/>
    </source>
</evidence>
<sequence>MADQTPTLSDSLNGRLEQLQAQATQQYSLKNYSGAAEFYSEAAELQDEINGEMSPANSDLLYQYGRCLYHVAVSNSDVLGGKVAGEEPKRKKRKVQKGESSTGTIPEEGSSADGAGHVVGATQDGKNGTTGDDAPASKDGDEPKVINKPFFQITGDENWTDSESSDAEADDDRDAEEEEDDFAIAYEILDIARVLLSQKLRNAIETADGGKGKGTESSDVRQIKERLADTHDLQAEISLENERFQDAVNDTRDALALKLELYPQDSSLIAEAHFKLSLALEFASVTTTVAAEGANDSNAKPQQQFDSALREGAAEEMEKAIASCRLRISREEKFLSSLPQGSADAEAKRKSIADVKDMLQDLNNRLVDLKNPAVSLSAGHLGALTDNPGAIDDSFLKGIMGAMLGQPKSEQQKRLQEATAGANDLSGLIKRKKGKADQESADRASSAVAGGKGKRKLEDTAPGEEHDDKKARLVDDAR</sequence>
<feature type="compositionally biased region" description="Basic and acidic residues" evidence="3">
    <location>
        <begin position="135"/>
        <end position="145"/>
    </location>
</feature>
<dbReference type="GO" id="GO:0005654">
    <property type="term" value="C:nucleoplasm"/>
    <property type="evidence" value="ECO:0007669"/>
    <property type="project" value="TreeGrafter"/>
</dbReference>
<feature type="compositionally biased region" description="Acidic residues" evidence="3">
    <location>
        <begin position="158"/>
        <end position="179"/>
    </location>
</feature>
<dbReference type="PANTHER" id="PTHR15081:SF1">
    <property type="entry name" value="NUCLEAR AUTOANTIGENIC SPERM PROTEIN"/>
    <property type="match status" value="1"/>
</dbReference>
<evidence type="ECO:0000256" key="1">
    <source>
        <dbReference type="ARBA" id="ARBA00022737"/>
    </source>
</evidence>
<evidence type="ECO:0000313" key="6">
    <source>
        <dbReference type="Proteomes" id="UP000799441"/>
    </source>
</evidence>
<dbReference type="AlphaFoldDB" id="A0A9P4UQF7"/>
<feature type="region of interest" description="Disordered" evidence="3">
    <location>
        <begin position="407"/>
        <end position="478"/>
    </location>
</feature>
<proteinExistence type="predicted"/>
<dbReference type="Proteomes" id="UP000799441">
    <property type="component" value="Unassembled WGS sequence"/>
</dbReference>
<dbReference type="OrthoDB" id="5587616at2759"/>
<dbReference type="InterPro" id="IPR051730">
    <property type="entry name" value="NASP-like"/>
</dbReference>
<accession>A0A9P4UQF7</accession>
<dbReference type="InterPro" id="IPR019544">
    <property type="entry name" value="Tetratricopeptide_SHNi-TPR_dom"/>
</dbReference>